<proteinExistence type="predicted"/>
<sequence length="468" mass="53450">MDVPNSRLLRIGKIVSEGQVPKEKRGGFRRAAMFEAKKEAVRNFLGKLNCVESHYGRAKSKRVYVAAELSVSKLHKLFKAQATSSLHVSYSCFHNIFINDFNIGFSSPATDACASCTRLRTQIAQNPEGSPERVTLMTELRLHKLRADAFYKIMKETAGITDTYSFVFDLQQVHPLPKTPIGDAFYRRQISFYSFCCVPVDSRAPTFYTWNETMGKRGANEIGSALIHHLRSQDLSSFSTISMFSDGCAGQNRNAHVVHVLCHWLKNESRENIQKIQVTFPTRGHSFLPADRAFGRVEKRLKNINVITNNNEYDAIYEEFGSVKKLGEDWVVYDIKHLEQIYQKIKGISQTKRLCIKKIRSRDGTVSTKVLCCANYRFDSMTENFRSIVKKGRSDSLENLPEIHTSLALTEEKKRDVIHLLKTHFGADWRDQPNLTWYANVLENAADPSTEEDEECDCLEEEPQCIHI</sequence>
<evidence type="ECO:0000259" key="1">
    <source>
        <dbReference type="Pfam" id="PF25273"/>
    </source>
</evidence>
<keyword evidence="3" id="KW-1185">Reference proteome</keyword>
<organism evidence="2 3">
    <name type="scientific">Apolygus lucorum</name>
    <name type="common">Small green plant bug</name>
    <name type="synonym">Lygocoris lucorum</name>
    <dbReference type="NCBI Taxonomy" id="248454"/>
    <lineage>
        <taxon>Eukaryota</taxon>
        <taxon>Metazoa</taxon>
        <taxon>Ecdysozoa</taxon>
        <taxon>Arthropoda</taxon>
        <taxon>Hexapoda</taxon>
        <taxon>Insecta</taxon>
        <taxon>Pterygota</taxon>
        <taxon>Neoptera</taxon>
        <taxon>Paraneoptera</taxon>
        <taxon>Hemiptera</taxon>
        <taxon>Heteroptera</taxon>
        <taxon>Panheteroptera</taxon>
        <taxon>Cimicomorpha</taxon>
        <taxon>Miridae</taxon>
        <taxon>Mirini</taxon>
        <taxon>Apolygus</taxon>
    </lineage>
</organism>
<evidence type="ECO:0000313" key="2">
    <source>
        <dbReference type="EMBL" id="KAF6212106.1"/>
    </source>
</evidence>
<gene>
    <name evidence="2" type="ORF">GE061_012626</name>
</gene>
<dbReference type="Pfam" id="PF25273">
    <property type="entry name" value="DUF7869"/>
    <property type="match status" value="1"/>
</dbReference>
<accession>A0A8S9XVJ2</accession>
<dbReference type="PANTHER" id="PTHR10773">
    <property type="entry name" value="DNA-DIRECTED RNA POLYMERASES I, II, AND III SUBUNIT RPABC2"/>
    <property type="match status" value="1"/>
</dbReference>
<protein>
    <recommendedName>
        <fullName evidence="1">DUF7869 domain-containing protein</fullName>
    </recommendedName>
</protein>
<reference evidence="2" key="1">
    <citation type="journal article" date="2021" name="Mol. Ecol. Resour.">
        <title>Apolygus lucorum genome provides insights into omnivorousness and mesophyll feeding.</title>
        <authorList>
            <person name="Liu Y."/>
            <person name="Liu H."/>
            <person name="Wang H."/>
            <person name="Huang T."/>
            <person name="Liu B."/>
            <person name="Yang B."/>
            <person name="Yin L."/>
            <person name="Li B."/>
            <person name="Zhang Y."/>
            <person name="Zhang S."/>
            <person name="Jiang F."/>
            <person name="Zhang X."/>
            <person name="Ren Y."/>
            <person name="Wang B."/>
            <person name="Wang S."/>
            <person name="Lu Y."/>
            <person name="Wu K."/>
            <person name="Fan W."/>
            <person name="Wang G."/>
        </authorList>
    </citation>
    <scope>NUCLEOTIDE SEQUENCE</scope>
    <source>
        <strain evidence="2">12Hb</strain>
    </source>
</reference>
<dbReference type="Proteomes" id="UP000466442">
    <property type="component" value="Unassembled WGS sequence"/>
</dbReference>
<name>A0A8S9XVJ2_APOLU</name>
<feature type="domain" description="DUF7869" evidence="1">
    <location>
        <begin position="207"/>
        <end position="369"/>
    </location>
</feature>
<dbReference type="EMBL" id="WIXP02000004">
    <property type="protein sequence ID" value="KAF6212106.1"/>
    <property type="molecule type" value="Genomic_DNA"/>
</dbReference>
<dbReference type="AlphaFoldDB" id="A0A8S9XVJ2"/>
<dbReference type="PANTHER" id="PTHR10773:SF19">
    <property type="match status" value="1"/>
</dbReference>
<dbReference type="OrthoDB" id="6602382at2759"/>
<evidence type="ECO:0000313" key="3">
    <source>
        <dbReference type="Proteomes" id="UP000466442"/>
    </source>
</evidence>
<comment type="caution">
    <text evidence="2">The sequence shown here is derived from an EMBL/GenBank/DDBJ whole genome shotgun (WGS) entry which is preliminary data.</text>
</comment>
<dbReference type="InterPro" id="IPR057191">
    <property type="entry name" value="DUF7869"/>
</dbReference>